<protein>
    <submittedName>
        <fullName evidence="1">Uncharacterized protein</fullName>
    </submittedName>
</protein>
<evidence type="ECO:0000313" key="1">
    <source>
        <dbReference type="EMBL" id="KAK3271808.1"/>
    </source>
</evidence>
<proteinExistence type="predicted"/>
<gene>
    <name evidence="2" type="ORF">CYMTET_16443</name>
    <name evidence="1" type="ORF">CYMTET_19864</name>
</gene>
<dbReference type="EMBL" id="LGRX02007233">
    <property type="protein sequence ID" value="KAK3275427.1"/>
    <property type="molecule type" value="Genomic_DNA"/>
</dbReference>
<evidence type="ECO:0000313" key="3">
    <source>
        <dbReference type="Proteomes" id="UP001190700"/>
    </source>
</evidence>
<sequence length="138" mass="15308">MAESTPVAQADSESELHRKLDILLGKEPKRPPPGANCDFRKFGRGDLSTKRTWELVDELDAKFFEIICALKKGGDAGMKVCDEKALTSRIAFVDGWAVANHFEKGSYEDDLSAADREKLKRERATAKDWVGSDDSSSE</sequence>
<comment type="caution">
    <text evidence="1">The sequence shown here is derived from an EMBL/GenBank/DDBJ whole genome shotgun (WGS) entry which is preliminary data.</text>
</comment>
<accession>A0AAE0G5R7</accession>
<evidence type="ECO:0000313" key="2">
    <source>
        <dbReference type="EMBL" id="KAK3275427.1"/>
    </source>
</evidence>
<dbReference type="EMBL" id="LGRX02009354">
    <property type="protein sequence ID" value="KAK3271808.1"/>
    <property type="molecule type" value="Genomic_DNA"/>
</dbReference>
<reference evidence="1 3" key="1">
    <citation type="journal article" date="2015" name="Genome Biol. Evol.">
        <title>Comparative Genomics of a Bacterivorous Green Alga Reveals Evolutionary Causalities and Consequences of Phago-Mixotrophic Mode of Nutrition.</title>
        <authorList>
            <person name="Burns J.A."/>
            <person name="Paasch A."/>
            <person name="Narechania A."/>
            <person name="Kim E."/>
        </authorList>
    </citation>
    <scope>NUCLEOTIDE SEQUENCE [LARGE SCALE GENOMIC DNA]</scope>
    <source>
        <strain evidence="1">PLY_AMNH</strain>
    </source>
</reference>
<name>A0AAE0G5R7_9CHLO</name>
<keyword evidence="3" id="KW-1185">Reference proteome</keyword>
<reference evidence="1" key="2">
    <citation type="submission" date="2023-06" db="EMBL/GenBank/DDBJ databases">
        <title>Long-read-based genome assembly of the green algal bacterivore Cymbomonas tetramitiformis.</title>
        <authorList>
            <person name="Gyaltshen Y."/>
            <person name="Rozenberg A."/>
            <person name="Paasch A."/>
            <person name="Burns J.A."/>
            <person name="Warring S."/>
            <person name="Larson R."/>
            <person name="Maurer-Alcala X."/>
            <person name="Dacks J."/>
            <person name="Kim E."/>
        </authorList>
    </citation>
    <scope>NUCLEOTIDE SEQUENCE</scope>
    <source>
        <strain evidence="1">PLY_AMNH</strain>
    </source>
</reference>
<organism evidence="1 3">
    <name type="scientific">Cymbomonas tetramitiformis</name>
    <dbReference type="NCBI Taxonomy" id="36881"/>
    <lineage>
        <taxon>Eukaryota</taxon>
        <taxon>Viridiplantae</taxon>
        <taxon>Chlorophyta</taxon>
        <taxon>Pyramimonadophyceae</taxon>
        <taxon>Pyramimonadales</taxon>
        <taxon>Pyramimonadaceae</taxon>
        <taxon>Cymbomonas</taxon>
    </lineage>
</organism>
<dbReference type="AlphaFoldDB" id="A0AAE0G5R7"/>
<dbReference type="Proteomes" id="UP001190700">
    <property type="component" value="Unassembled WGS sequence"/>
</dbReference>